<reference evidence="4 5" key="1">
    <citation type="journal article" date="2020" name="bioRxiv">
        <title>Sequence and annotation of 42 cannabis genomes reveals extensive copy number variation in cannabinoid synthesis and pathogen resistance genes.</title>
        <authorList>
            <person name="Mckernan K.J."/>
            <person name="Helbert Y."/>
            <person name="Kane L.T."/>
            <person name="Ebling H."/>
            <person name="Zhang L."/>
            <person name="Liu B."/>
            <person name="Eaton Z."/>
            <person name="Mclaughlin S."/>
            <person name="Kingan S."/>
            <person name="Baybayan P."/>
            <person name="Concepcion G."/>
            <person name="Jordan M."/>
            <person name="Riva A."/>
            <person name="Barbazuk W."/>
            <person name="Harkins T."/>
        </authorList>
    </citation>
    <scope>NUCLEOTIDE SEQUENCE [LARGE SCALE GENOMIC DNA]</scope>
    <source>
        <strain evidence="5">cv. Jamaican Lion 4</strain>
        <tissue evidence="4">Leaf</tissue>
    </source>
</reference>
<protein>
    <recommendedName>
        <fullName evidence="3">CCHC-type domain-containing protein</fullName>
    </recommendedName>
</protein>
<gene>
    <name evidence="4" type="ORF">F8388_016608</name>
</gene>
<dbReference type="InterPro" id="IPR025836">
    <property type="entry name" value="Zn_knuckle_CX2CX4HX4C"/>
</dbReference>
<comment type="caution">
    <text evidence="4">The sequence shown here is derived from an EMBL/GenBank/DDBJ whole genome shotgun (WGS) entry which is preliminary data.</text>
</comment>
<organism evidence="4 5">
    <name type="scientific">Cannabis sativa</name>
    <name type="common">Hemp</name>
    <name type="synonym">Marijuana</name>
    <dbReference type="NCBI Taxonomy" id="3483"/>
    <lineage>
        <taxon>Eukaryota</taxon>
        <taxon>Viridiplantae</taxon>
        <taxon>Streptophyta</taxon>
        <taxon>Embryophyta</taxon>
        <taxon>Tracheophyta</taxon>
        <taxon>Spermatophyta</taxon>
        <taxon>Magnoliopsida</taxon>
        <taxon>eudicotyledons</taxon>
        <taxon>Gunneridae</taxon>
        <taxon>Pentapetalae</taxon>
        <taxon>rosids</taxon>
        <taxon>fabids</taxon>
        <taxon>Rosales</taxon>
        <taxon>Cannabaceae</taxon>
        <taxon>Cannabis</taxon>
    </lineage>
</organism>
<name>A0A7J6FAW3_CANSA</name>
<dbReference type="InterPro" id="IPR002156">
    <property type="entry name" value="RNaseH_domain"/>
</dbReference>
<keyword evidence="1" id="KW-0863">Zinc-finger</keyword>
<evidence type="ECO:0000256" key="2">
    <source>
        <dbReference type="SAM" id="MobiDB-lite"/>
    </source>
</evidence>
<dbReference type="AlphaFoldDB" id="A0A7J6FAW3"/>
<dbReference type="Pfam" id="PF13456">
    <property type="entry name" value="RVT_3"/>
    <property type="match status" value="1"/>
</dbReference>
<evidence type="ECO:0000313" key="4">
    <source>
        <dbReference type="EMBL" id="KAF4367785.1"/>
    </source>
</evidence>
<dbReference type="InterPro" id="IPR001878">
    <property type="entry name" value="Znf_CCHC"/>
</dbReference>
<evidence type="ECO:0000313" key="5">
    <source>
        <dbReference type="Proteomes" id="UP000525078"/>
    </source>
</evidence>
<dbReference type="EMBL" id="JAATIP010000140">
    <property type="protein sequence ID" value="KAF4367785.1"/>
    <property type="molecule type" value="Genomic_DNA"/>
</dbReference>
<dbReference type="Proteomes" id="UP000525078">
    <property type="component" value="Unassembled WGS sequence"/>
</dbReference>
<keyword evidence="1" id="KW-0862">Zinc</keyword>
<feature type="region of interest" description="Disordered" evidence="2">
    <location>
        <begin position="419"/>
        <end position="439"/>
    </location>
</feature>
<dbReference type="PANTHER" id="PTHR31286:SF178">
    <property type="entry name" value="DUF4283 DOMAIN-CONTAINING PROTEIN"/>
    <property type="match status" value="1"/>
</dbReference>
<dbReference type="InterPro" id="IPR012337">
    <property type="entry name" value="RNaseH-like_sf"/>
</dbReference>
<evidence type="ECO:0000259" key="3">
    <source>
        <dbReference type="PROSITE" id="PS50158"/>
    </source>
</evidence>
<dbReference type="Gene3D" id="3.30.420.10">
    <property type="entry name" value="Ribonuclease H-like superfamily/Ribonuclease H"/>
    <property type="match status" value="1"/>
</dbReference>
<dbReference type="PROSITE" id="PS50158">
    <property type="entry name" value="ZF_CCHC"/>
    <property type="match status" value="1"/>
</dbReference>
<accession>A0A7J6FAW3</accession>
<dbReference type="GO" id="GO:0008270">
    <property type="term" value="F:zinc ion binding"/>
    <property type="evidence" value="ECO:0007669"/>
    <property type="project" value="UniProtKB-KW"/>
</dbReference>
<dbReference type="PANTHER" id="PTHR31286">
    <property type="entry name" value="GLYCINE-RICH CELL WALL STRUCTURAL PROTEIN 1.8-LIKE"/>
    <property type="match status" value="1"/>
</dbReference>
<proteinExistence type="predicted"/>
<dbReference type="SMART" id="SM00343">
    <property type="entry name" value="ZnF_C2HC"/>
    <property type="match status" value="1"/>
</dbReference>
<evidence type="ECO:0000256" key="1">
    <source>
        <dbReference type="PROSITE-ProRule" id="PRU00047"/>
    </source>
</evidence>
<dbReference type="SUPFAM" id="SSF53098">
    <property type="entry name" value="Ribonuclease H-like"/>
    <property type="match status" value="1"/>
</dbReference>
<feature type="domain" description="CCHC-type" evidence="3">
    <location>
        <begin position="207"/>
        <end position="220"/>
    </location>
</feature>
<sequence length="673" mass="76772">MDELLSKTNQLHVSDEDDWEVDQNLSSTIAKNTLRGRLCSNIDHSRGFLKKVLGRIWRLKETDWNIKIQDKYESGMFLTFSFVSEQDQSRILSKMPWYLSNGVLILGKMINTNESWRNDLTAFPIWGRILGVPIDYLTEKNTLRLASMAGTIITVQNKDVAKIVMNGFYRFQIWMSINKPVWPGFLLPCGDTKKWIACKYEELPFMCFRCGKIGHSQKDCSSEFKEVTGEGGRQAKAYGTWLKVDNIIRDGFHEEGHNTSKKIQLEATETQRNLQPKQGLETSNSFAILIKQNGQEMEDRNVVQGEKHQEQIPMMAMEREETEQGIREETEKRNMGNLTQQDENGRGKRRIVESEEEMGMGKLQKTVNPPMNVSGSWNLFEVPIDYSQGVLRKTGEPSFVLGPSQKTIPKEQRRKVAVKKDSKNRKGKIESTPTMVSHNGDSAKQVWKLLPLYKHIKDSKGQSMFDIITDFNNKLSTAEFEEAIKILWAIWENRNQKRNNKQVMNGERLIDWVLNNYSPPVMSPKQRNPTPKNNKEGTWLSPPEGLFCVHCDAAVIPGQVGVGLGFVWRDWKGNTLSAGMNFLPAICPAIMAEAEAIAAALKASPIGENQAFEIRTDCKLLVESFKVKENTLSDVNTVINKIKRHQLFPLCTKLIFVKRKNNEVAHRLAKKSL</sequence>
<dbReference type="InterPro" id="IPR036397">
    <property type="entry name" value="RNaseH_sf"/>
</dbReference>
<dbReference type="GO" id="GO:0003676">
    <property type="term" value="F:nucleic acid binding"/>
    <property type="evidence" value="ECO:0007669"/>
    <property type="project" value="InterPro"/>
</dbReference>
<dbReference type="GO" id="GO:0004523">
    <property type="term" value="F:RNA-DNA hybrid ribonuclease activity"/>
    <property type="evidence" value="ECO:0007669"/>
    <property type="project" value="InterPro"/>
</dbReference>
<keyword evidence="1" id="KW-0479">Metal-binding</keyword>
<dbReference type="Pfam" id="PF14392">
    <property type="entry name" value="zf-CCHC_4"/>
    <property type="match status" value="1"/>
</dbReference>
<dbReference type="InterPro" id="IPR040256">
    <property type="entry name" value="At4g02000-like"/>
</dbReference>